<sequence>MARFLAGVSRVSLIAAVAALAAPATALAADVTVPAGTTDTTAKTLTDGTRLIVEATGALSVSGATAVSSTVATTTGITIQNAGTIQSTNSSGRAVNIGGSNGNLRLITITNAATGVITSTNDAIRVNVSPSSASVITIDNAGLISSTSSGQALDLDAIASAATVTIVNRSTGTISAADNDAIRPGNNFTITNYGRIIADAVAVPTDRPSADAIDLQDEHTGTVYNYGLISGAKSGINAGTNSSPTVYNYADGTITGRDGSGIGSDYTATVYNWGTITGTIDTTSARGDGDGIDVDHTATIVNYGLIQGLGAKGYDEDGRLNRSEGITIGGGTIDNYGTISGADYGITVGNDHNTGGSRSGYASTTIVNSAGATIVGLNGYAVRLENKTGTAADNDTLVNYGTIVGNGTIPNPTAAVTLQDGSVDPNTVGTLDGVTYTSGSGSARFILGDGSAIQMGEGADGLTNHGTIIGNTGRAINMEGGDDRVTIGAGSRIVGLVNGGAGTDTLDYLKVGLGDAKKAALLAGQTVNIGGTLYTSFEQFTGVSRSFSSYATSGATSGIAWALDNGSTTTSASLATQTLIDRVATATDVAGAMAQLTPRAFQTFTTIGLDTMLRTTDTIGQRLTHARQGMAGFEMRGLDAVAALVDGNRATAGLDPLLDPTTATAFASATPTGAASSAFAALDRTPGGMPVKAMGVPVAPESPWGGFVQGSAATARQSASATSPAMRYRTAGVTAGVDYRLSPELLIGVLGAYGRTNADLDDIGSSGAVTTWLGGVYGGWRGASWFAQGAVLYGRSDYDSTRVALGTANTSSTAGDQFAAQGAVGTDVRLGHTVLTPELGLQYTRVTIDAFTETGDAALSVGDDTADSLRSTLGMRGRTDWHTGLGLVTPEWRAFWQHEFLDPSRTLTATFVDQALPLSFGTTVGGPGRDFGVLGVGLTAVVAERLQASLGYDVKLGADDYVAHVVSGRFRMAF</sequence>
<gene>
    <name evidence="3" type="ORF">CH341_24540</name>
</gene>
<dbReference type="PROSITE" id="PS51208">
    <property type="entry name" value="AUTOTRANSPORTER"/>
    <property type="match status" value="1"/>
</dbReference>
<dbReference type="OrthoDB" id="7930891at2"/>
<dbReference type="RefSeq" id="WP_111421641.1">
    <property type="nucleotide sequence ID" value="NZ_NPEX01000251.1"/>
</dbReference>
<dbReference type="InterPro" id="IPR036709">
    <property type="entry name" value="Autotransporte_beta_dom_sf"/>
</dbReference>
<dbReference type="Pfam" id="PF03797">
    <property type="entry name" value="Autotransporter"/>
    <property type="match status" value="1"/>
</dbReference>
<dbReference type="AlphaFoldDB" id="A0A327KRT3"/>
<proteinExistence type="predicted"/>
<dbReference type="Gene3D" id="2.40.128.130">
    <property type="entry name" value="Autotransporter beta-domain"/>
    <property type="match status" value="1"/>
</dbReference>
<keyword evidence="1" id="KW-0732">Signal</keyword>
<comment type="caution">
    <text evidence="3">The sequence shown here is derived from an EMBL/GenBank/DDBJ whole genome shotgun (WGS) entry which is preliminary data.</text>
</comment>
<feature type="domain" description="Autotransporter" evidence="2">
    <location>
        <begin position="699"/>
        <end position="974"/>
    </location>
</feature>
<reference evidence="3 4" key="1">
    <citation type="submission" date="2017-07" db="EMBL/GenBank/DDBJ databases">
        <title>Draft Genome Sequences of Select Purple Nonsulfur Bacteria.</title>
        <authorList>
            <person name="Lasarre B."/>
            <person name="Mckinlay J.B."/>
        </authorList>
    </citation>
    <scope>NUCLEOTIDE SEQUENCE [LARGE SCALE GENOMIC DNA]</scope>
    <source>
        <strain evidence="3 4">DSM 5909</strain>
    </source>
</reference>
<dbReference type="EMBL" id="NPEX01000251">
    <property type="protein sequence ID" value="RAI40065.1"/>
    <property type="molecule type" value="Genomic_DNA"/>
</dbReference>
<dbReference type="SUPFAM" id="SSF103515">
    <property type="entry name" value="Autotransporter"/>
    <property type="match status" value="1"/>
</dbReference>
<dbReference type="SMART" id="SM00869">
    <property type="entry name" value="Autotransporter"/>
    <property type="match status" value="1"/>
</dbReference>
<evidence type="ECO:0000256" key="1">
    <source>
        <dbReference type="SAM" id="SignalP"/>
    </source>
</evidence>
<feature type="signal peptide" evidence="1">
    <location>
        <begin position="1"/>
        <end position="28"/>
    </location>
</feature>
<dbReference type="InterPro" id="IPR005546">
    <property type="entry name" value="Autotransporte_beta"/>
</dbReference>
<dbReference type="Proteomes" id="UP000249130">
    <property type="component" value="Unassembled WGS sequence"/>
</dbReference>
<accession>A0A327KRT3</accession>
<evidence type="ECO:0000313" key="3">
    <source>
        <dbReference type="EMBL" id="RAI40065.1"/>
    </source>
</evidence>
<evidence type="ECO:0000259" key="2">
    <source>
        <dbReference type="PROSITE" id="PS51208"/>
    </source>
</evidence>
<evidence type="ECO:0000313" key="4">
    <source>
        <dbReference type="Proteomes" id="UP000249130"/>
    </source>
</evidence>
<keyword evidence="4" id="KW-1185">Reference proteome</keyword>
<name>A0A327KRT3_9BRAD</name>
<feature type="chain" id="PRO_5016329853" description="Autotransporter domain-containing protein" evidence="1">
    <location>
        <begin position="29"/>
        <end position="974"/>
    </location>
</feature>
<protein>
    <recommendedName>
        <fullName evidence="2">Autotransporter domain-containing protein</fullName>
    </recommendedName>
</protein>
<organism evidence="3 4">
    <name type="scientific">Rhodoplanes roseus</name>
    <dbReference type="NCBI Taxonomy" id="29409"/>
    <lineage>
        <taxon>Bacteria</taxon>
        <taxon>Pseudomonadati</taxon>
        <taxon>Pseudomonadota</taxon>
        <taxon>Alphaproteobacteria</taxon>
        <taxon>Hyphomicrobiales</taxon>
        <taxon>Nitrobacteraceae</taxon>
        <taxon>Rhodoplanes</taxon>
    </lineage>
</organism>